<evidence type="ECO:0000313" key="2">
    <source>
        <dbReference type="EMBL" id="AWG26727.1"/>
    </source>
</evidence>
<keyword evidence="1" id="KW-0472">Membrane</keyword>
<dbReference type="AlphaFoldDB" id="A0A2S1LSI8"/>
<evidence type="ECO:0000256" key="1">
    <source>
        <dbReference type="SAM" id="Phobius"/>
    </source>
</evidence>
<keyword evidence="1" id="KW-0812">Transmembrane</keyword>
<dbReference type="KEGG" id="fki:FK004_16575"/>
<sequence length="137" mass="14998">MKLIKFLLTGVLFGIVMTKSEAVSWYRIYEMFQFQSFHMYGIIMTAIVTGVIGIQLIKRNKIKSIEGKDIIIPDKNKGFTGYMLGGLCFGLGWGLAGTCPGPIFTLLGAGVWGVLYVLAGALIGTFIYGLLKSKLPH</sequence>
<organism evidence="2 3">
    <name type="scientific">Flavobacterium kingsejongi</name>
    <dbReference type="NCBI Taxonomy" id="1678728"/>
    <lineage>
        <taxon>Bacteria</taxon>
        <taxon>Pseudomonadati</taxon>
        <taxon>Bacteroidota</taxon>
        <taxon>Flavobacteriia</taxon>
        <taxon>Flavobacteriales</taxon>
        <taxon>Flavobacteriaceae</taxon>
        <taxon>Flavobacterium</taxon>
    </lineage>
</organism>
<dbReference type="Pfam" id="PF20398">
    <property type="entry name" value="DUF6691"/>
    <property type="match status" value="1"/>
</dbReference>
<gene>
    <name evidence="2" type="ORF">FK004_16575</name>
</gene>
<keyword evidence="1" id="KW-1133">Transmembrane helix</keyword>
<dbReference type="RefSeq" id="WP_108738229.1">
    <property type="nucleotide sequence ID" value="NZ_CP020919.1"/>
</dbReference>
<dbReference type="OrthoDB" id="9790409at2"/>
<name>A0A2S1LSI8_9FLAO</name>
<dbReference type="InterPro" id="IPR046513">
    <property type="entry name" value="DUF6691"/>
</dbReference>
<feature type="transmembrane region" description="Helical" evidence="1">
    <location>
        <begin position="78"/>
        <end position="96"/>
    </location>
</feature>
<feature type="transmembrane region" description="Helical" evidence="1">
    <location>
        <begin position="102"/>
        <end position="131"/>
    </location>
</feature>
<feature type="transmembrane region" description="Helical" evidence="1">
    <location>
        <begin position="38"/>
        <end position="57"/>
    </location>
</feature>
<dbReference type="EMBL" id="CP020919">
    <property type="protein sequence ID" value="AWG26727.1"/>
    <property type="molecule type" value="Genomic_DNA"/>
</dbReference>
<evidence type="ECO:0000313" key="3">
    <source>
        <dbReference type="Proteomes" id="UP000244677"/>
    </source>
</evidence>
<protein>
    <submittedName>
        <fullName evidence="2">Transporter</fullName>
    </submittedName>
</protein>
<accession>A0A2S1LSI8</accession>
<keyword evidence="3" id="KW-1185">Reference proteome</keyword>
<dbReference type="Proteomes" id="UP000244677">
    <property type="component" value="Chromosome"/>
</dbReference>
<proteinExistence type="predicted"/>
<reference evidence="2 3" key="1">
    <citation type="submission" date="2017-04" db="EMBL/GenBank/DDBJ databases">
        <title>Complete genome sequence of Flavobacterium kingsejong AJ004.</title>
        <authorList>
            <person name="Lee P.C."/>
        </authorList>
    </citation>
    <scope>NUCLEOTIDE SEQUENCE [LARGE SCALE GENOMIC DNA]</scope>
    <source>
        <strain evidence="2 3">AJ004</strain>
    </source>
</reference>